<sequence>MPTRKGQAPVPLLSLLQLSHSQRHPSRKKKAHGKEDVQLLCLPEDVRIEGCPAGSRKDPHRSKTVQVPGLPQSVFTECQLGTPRKDSHGGKTAPVQNMWEGIQG</sequence>
<feature type="region of interest" description="Disordered" evidence="1">
    <location>
        <begin position="81"/>
        <end position="104"/>
    </location>
</feature>
<evidence type="ECO:0000256" key="1">
    <source>
        <dbReference type="SAM" id="MobiDB-lite"/>
    </source>
</evidence>
<reference evidence="2" key="1">
    <citation type="submission" date="2019-12" db="EMBL/GenBank/DDBJ databases">
        <title>An insight into the sialome of adult female Ixodes ricinus ticks feeding for 6 days.</title>
        <authorList>
            <person name="Perner J."/>
            <person name="Ribeiro J.M.C."/>
        </authorList>
    </citation>
    <scope>NUCLEOTIDE SEQUENCE</scope>
    <source>
        <strain evidence="2">Semi-engorged</strain>
        <tissue evidence="2">Salivary glands</tissue>
    </source>
</reference>
<name>A0A6B0UGI9_IXORI</name>
<dbReference type="EMBL" id="GIFC01006857">
    <property type="protein sequence ID" value="MXU88940.1"/>
    <property type="molecule type" value="Transcribed_RNA"/>
</dbReference>
<protein>
    <submittedName>
        <fullName evidence="2">Putative secreted protein</fullName>
    </submittedName>
</protein>
<accession>A0A6B0UGI9</accession>
<organism evidence="2">
    <name type="scientific">Ixodes ricinus</name>
    <name type="common">Common tick</name>
    <name type="synonym">Acarus ricinus</name>
    <dbReference type="NCBI Taxonomy" id="34613"/>
    <lineage>
        <taxon>Eukaryota</taxon>
        <taxon>Metazoa</taxon>
        <taxon>Ecdysozoa</taxon>
        <taxon>Arthropoda</taxon>
        <taxon>Chelicerata</taxon>
        <taxon>Arachnida</taxon>
        <taxon>Acari</taxon>
        <taxon>Parasitiformes</taxon>
        <taxon>Ixodida</taxon>
        <taxon>Ixodoidea</taxon>
        <taxon>Ixodidae</taxon>
        <taxon>Ixodinae</taxon>
        <taxon>Ixodes</taxon>
    </lineage>
</organism>
<dbReference type="AlphaFoldDB" id="A0A6B0UGI9"/>
<evidence type="ECO:0000313" key="2">
    <source>
        <dbReference type="EMBL" id="MXU88940.1"/>
    </source>
</evidence>
<feature type="region of interest" description="Disordered" evidence="1">
    <location>
        <begin position="52"/>
        <end position="71"/>
    </location>
</feature>
<proteinExistence type="predicted"/>